<accession>A0ABT9HA16</accession>
<evidence type="ECO:0000313" key="1">
    <source>
        <dbReference type="EMBL" id="MDP4540162.1"/>
    </source>
</evidence>
<organism evidence="1 2">
    <name type="scientific">Qipengyuania benthica</name>
    <dbReference type="NCBI Taxonomy" id="3067651"/>
    <lineage>
        <taxon>Bacteria</taxon>
        <taxon>Pseudomonadati</taxon>
        <taxon>Pseudomonadota</taxon>
        <taxon>Alphaproteobacteria</taxon>
        <taxon>Sphingomonadales</taxon>
        <taxon>Erythrobacteraceae</taxon>
        <taxon>Qipengyuania</taxon>
    </lineage>
</organism>
<proteinExistence type="predicted"/>
<dbReference type="EMBL" id="JAVAIL010000003">
    <property type="protein sequence ID" value="MDP4540162.1"/>
    <property type="molecule type" value="Genomic_DNA"/>
</dbReference>
<dbReference type="PANTHER" id="PTHR38477:SF1">
    <property type="entry name" value="MUREIN L,D-TRANSPEPTIDASE CATALYTIC DOMAIN FAMILY PROTEIN"/>
    <property type="match status" value="1"/>
</dbReference>
<dbReference type="InterPro" id="IPR032676">
    <property type="entry name" value="YkuD_2"/>
</dbReference>
<reference evidence="1 2" key="1">
    <citation type="submission" date="2023-08" db="EMBL/GenBank/DDBJ databases">
        <title>genomic of DY56.</title>
        <authorList>
            <person name="Wang Y."/>
        </authorList>
    </citation>
    <scope>NUCLEOTIDE SEQUENCE [LARGE SCALE GENOMIC DNA]</scope>
    <source>
        <strain evidence="1 2">DY56-A-20</strain>
    </source>
</reference>
<dbReference type="PANTHER" id="PTHR38477">
    <property type="entry name" value="HYPOTHETICAL EXPORTED PROTEIN"/>
    <property type="match status" value="1"/>
</dbReference>
<dbReference type="PROSITE" id="PS51318">
    <property type="entry name" value="TAT"/>
    <property type="match status" value="1"/>
</dbReference>
<dbReference type="InterPro" id="IPR006311">
    <property type="entry name" value="TAT_signal"/>
</dbReference>
<dbReference type="Proteomes" id="UP001235664">
    <property type="component" value="Unassembled WGS sequence"/>
</dbReference>
<sequence>MKRRDLIKAGLRAGVGAGLAAGAVAALPLRAAAQVAAPSPRDRKLFALARNELARVGNQLWRSDIVGIADFGLHSAQRRFHFVDLQRERVESFHVSHGDGSDAEHDGWLKRYSNLEGSHATSRGAYMTRSWYVGRFGTSIRLDGLDPTNSNALDRAIVMHQAQYATPEHVARWGRLGRSNGCLAMGPEQFDRALIDLAGGRLVLAGSYGIAEDGSTIAPPVVQTELLRPEREDTFQRTNPGVY</sequence>
<comment type="caution">
    <text evidence="1">The sequence shown here is derived from an EMBL/GenBank/DDBJ whole genome shotgun (WGS) entry which is preliminary data.</text>
</comment>
<keyword evidence="2" id="KW-1185">Reference proteome</keyword>
<name>A0ABT9HA16_9SPHN</name>
<evidence type="ECO:0000313" key="2">
    <source>
        <dbReference type="Proteomes" id="UP001235664"/>
    </source>
</evidence>
<dbReference type="Pfam" id="PF13645">
    <property type="entry name" value="YkuD_2"/>
    <property type="match status" value="1"/>
</dbReference>
<protein>
    <submittedName>
        <fullName evidence="1">Murein L,D-transpeptidase catalytic domain family protein</fullName>
    </submittedName>
</protein>
<gene>
    <name evidence="1" type="ORF">Q9K01_11040</name>
</gene>